<proteinExistence type="inferred from homology"/>
<dbReference type="PROSITE" id="PS50096">
    <property type="entry name" value="IQ"/>
    <property type="match status" value="1"/>
</dbReference>
<gene>
    <name evidence="12" type="ORF">H257_03792</name>
</gene>
<evidence type="ECO:0000256" key="7">
    <source>
        <dbReference type="ARBA" id="ARBA00023069"/>
    </source>
</evidence>
<keyword evidence="10" id="KW-0175">Coiled coil</keyword>
<evidence type="ECO:0000256" key="2">
    <source>
        <dbReference type="ARBA" id="ARBA00004611"/>
    </source>
</evidence>
<name>W4H066_APHAT</name>
<dbReference type="AlphaFoldDB" id="W4H066"/>
<evidence type="ECO:0000256" key="11">
    <source>
        <dbReference type="SAM" id="MobiDB-lite"/>
    </source>
</evidence>
<comment type="subcellular location">
    <subcellularLocation>
        <location evidence="2">Cytoplasm</location>
        <location evidence="2">Cytoskeleton</location>
        <location evidence="2">Flagellum axoneme</location>
    </subcellularLocation>
</comment>
<evidence type="ECO:0000313" key="12">
    <source>
        <dbReference type="EMBL" id="ETV84649.1"/>
    </source>
</evidence>
<keyword evidence="7" id="KW-0969">Cilium</keyword>
<dbReference type="GeneID" id="20805788"/>
<dbReference type="PANTHER" id="PTHR31598">
    <property type="entry name" value="IQ DOMAIN-CONTAINING PROTEIN D"/>
    <property type="match status" value="1"/>
</dbReference>
<keyword evidence="9" id="KW-0966">Cell projection</keyword>
<feature type="compositionally biased region" description="Polar residues" evidence="11">
    <location>
        <begin position="144"/>
        <end position="157"/>
    </location>
</feature>
<evidence type="ECO:0000256" key="1">
    <source>
        <dbReference type="ARBA" id="ARBA00003029"/>
    </source>
</evidence>
<comment type="similarity">
    <text evidence="3">Belongs to the DRC10 family.</text>
</comment>
<dbReference type="OrthoDB" id="536093at2759"/>
<evidence type="ECO:0000256" key="9">
    <source>
        <dbReference type="ARBA" id="ARBA00023273"/>
    </source>
</evidence>
<dbReference type="InterPro" id="IPR042815">
    <property type="entry name" value="DRC10"/>
</dbReference>
<dbReference type="CDD" id="cd23767">
    <property type="entry name" value="IQCD"/>
    <property type="match status" value="1"/>
</dbReference>
<sequence length="443" mass="48679">MNKFTGAESARLLSVLTEAVEKLTLLSHLPYINDSDDTRADVALAQSALLHAFPPPSSASGLYDQQQPSATTVLSQLFAQEDVLLQATDGGKLDLMHDGGGDGGSVAFREAMALARSFCRVVRHDASAHAVLTTVDSHRGSSGGPAQSRNTSSSPNHTGHIIHTHKSTSTNHHRSGLVALSGYVAAVRDQAAGTLSTSVEQDEATRQMMGDMETRIREAENDYKQMTVDVRAQREMRDVDVRRNAHKIHALTNELHDIEQGADQAATLIDQDAKQAEFSLLNGYEGNVTQCRDESDLLSVRCTKSKDEHHVQEDGHRKRKLKAAVEVSNQIEQYDHVLGALQAQIDAARAAMATEVAEVSRLSAVFHRLDENYRLAAADHARWDAEEKERLAKEAAFVKMVARIQASYRGYMARKALRERKKKGTKKKGTKKKAVTKKKKTKA</sequence>
<accession>W4H066</accession>
<feature type="region of interest" description="Disordered" evidence="11">
    <location>
        <begin position="417"/>
        <end position="443"/>
    </location>
</feature>
<evidence type="ECO:0000256" key="10">
    <source>
        <dbReference type="SAM" id="Coils"/>
    </source>
</evidence>
<keyword evidence="6" id="KW-0282">Flagellum</keyword>
<protein>
    <recommendedName>
        <fullName evidence="4">Dynein regulatory complex protein 10</fullName>
    </recommendedName>
</protein>
<feature type="coiled-coil region" evidence="10">
    <location>
        <begin position="209"/>
        <end position="236"/>
    </location>
</feature>
<keyword evidence="5" id="KW-0963">Cytoplasm</keyword>
<dbReference type="RefSeq" id="XP_009826341.1">
    <property type="nucleotide sequence ID" value="XM_009828039.1"/>
</dbReference>
<organism evidence="12">
    <name type="scientific">Aphanomyces astaci</name>
    <name type="common">Crayfish plague agent</name>
    <dbReference type="NCBI Taxonomy" id="112090"/>
    <lineage>
        <taxon>Eukaryota</taxon>
        <taxon>Sar</taxon>
        <taxon>Stramenopiles</taxon>
        <taxon>Oomycota</taxon>
        <taxon>Saprolegniomycetes</taxon>
        <taxon>Saprolegniales</taxon>
        <taxon>Verrucalvaceae</taxon>
        <taxon>Aphanomyces</taxon>
    </lineage>
</organism>
<evidence type="ECO:0000256" key="3">
    <source>
        <dbReference type="ARBA" id="ARBA00009071"/>
    </source>
</evidence>
<feature type="region of interest" description="Disordered" evidence="11">
    <location>
        <begin position="133"/>
        <end position="172"/>
    </location>
</feature>
<keyword evidence="8" id="KW-0206">Cytoskeleton</keyword>
<comment type="function">
    <text evidence="1">Component of the nexin-dynein regulatory complex (N-DRC), a key regulator of ciliary/flagellar motility which maintains the alignment and integrity of the distal axoneme and regulates microtubule sliding in motile axonemes.</text>
</comment>
<evidence type="ECO:0000256" key="6">
    <source>
        <dbReference type="ARBA" id="ARBA00022846"/>
    </source>
</evidence>
<dbReference type="EMBL" id="KI913119">
    <property type="protein sequence ID" value="ETV84649.1"/>
    <property type="molecule type" value="Genomic_DNA"/>
</dbReference>
<evidence type="ECO:0000256" key="5">
    <source>
        <dbReference type="ARBA" id="ARBA00022490"/>
    </source>
</evidence>
<dbReference type="PANTHER" id="PTHR31598:SF1">
    <property type="entry name" value="DYNEIN REGULATORY COMPLEX PROTEIN 10"/>
    <property type="match status" value="1"/>
</dbReference>
<dbReference type="VEuPathDB" id="FungiDB:H257_03792"/>
<evidence type="ECO:0000256" key="4">
    <source>
        <dbReference type="ARBA" id="ARBA00021752"/>
    </source>
</evidence>
<feature type="compositionally biased region" description="Basic residues" evidence="11">
    <location>
        <begin position="160"/>
        <end position="172"/>
    </location>
</feature>
<reference evidence="12" key="1">
    <citation type="submission" date="2013-12" db="EMBL/GenBank/DDBJ databases">
        <title>The Genome Sequence of Aphanomyces astaci APO3.</title>
        <authorList>
            <consortium name="The Broad Institute Genomics Platform"/>
            <person name="Russ C."/>
            <person name="Tyler B."/>
            <person name="van West P."/>
            <person name="Dieguez-Uribeondo J."/>
            <person name="Young S.K."/>
            <person name="Zeng Q."/>
            <person name="Gargeya S."/>
            <person name="Fitzgerald M."/>
            <person name="Abouelleil A."/>
            <person name="Alvarado L."/>
            <person name="Chapman S.B."/>
            <person name="Gainer-Dewar J."/>
            <person name="Goldberg J."/>
            <person name="Griggs A."/>
            <person name="Gujja S."/>
            <person name="Hansen M."/>
            <person name="Howarth C."/>
            <person name="Imamovic A."/>
            <person name="Ireland A."/>
            <person name="Larimer J."/>
            <person name="McCowan C."/>
            <person name="Murphy C."/>
            <person name="Pearson M."/>
            <person name="Poon T.W."/>
            <person name="Priest M."/>
            <person name="Roberts A."/>
            <person name="Saif S."/>
            <person name="Shea T."/>
            <person name="Sykes S."/>
            <person name="Wortman J."/>
            <person name="Nusbaum C."/>
            <person name="Birren B."/>
        </authorList>
    </citation>
    <scope>NUCLEOTIDE SEQUENCE [LARGE SCALE GENOMIC DNA]</scope>
    <source>
        <strain evidence="12">APO3</strain>
    </source>
</reference>
<evidence type="ECO:0000256" key="8">
    <source>
        <dbReference type="ARBA" id="ARBA00023212"/>
    </source>
</evidence>